<dbReference type="Proteomes" id="UP000289738">
    <property type="component" value="Chromosome A02"/>
</dbReference>
<evidence type="ECO:0000313" key="2">
    <source>
        <dbReference type="Proteomes" id="UP000289738"/>
    </source>
</evidence>
<sequence>MHRKYYWNIKRYNGSHTYTRATIFQDYSKLNSNIIVEAIKSLVEANPSIKVKSVIAKV</sequence>
<keyword evidence="2" id="KW-1185">Reference proteome</keyword>
<name>A0A445EG73_ARAHY</name>
<dbReference type="EMBL" id="SDMP01000002">
    <property type="protein sequence ID" value="RYR74441.1"/>
    <property type="molecule type" value="Genomic_DNA"/>
</dbReference>
<reference evidence="1 2" key="1">
    <citation type="submission" date="2019-01" db="EMBL/GenBank/DDBJ databases">
        <title>Sequencing of cultivated peanut Arachis hypogaea provides insights into genome evolution and oil improvement.</title>
        <authorList>
            <person name="Chen X."/>
        </authorList>
    </citation>
    <scope>NUCLEOTIDE SEQUENCE [LARGE SCALE GENOMIC DNA]</scope>
    <source>
        <strain evidence="2">cv. Fuhuasheng</strain>
        <tissue evidence="1">Leaves</tissue>
    </source>
</reference>
<comment type="caution">
    <text evidence="1">The sequence shown here is derived from an EMBL/GenBank/DDBJ whole genome shotgun (WGS) entry which is preliminary data.</text>
</comment>
<dbReference type="AlphaFoldDB" id="A0A445EG73"/>
<gene>
    <name evidence="1" type="ORF">Ahy_A02g009161</name>
</gene>
<accession>A0A445EG73</accession>
<organism evidence="1 2">
    <name type="scientific">Arachis hypogaea</name>
    <name type="common">Peanut</name>
    <dbReference type="NCBI Taxonomy" id="3818"/>
    <lineage>
        <taxon>Eukaryota</taxon>
        <taxon>Viridiplantae</taxon>
        <taxon>Streptophyta</taxon>
        <taxon>Embryophyta</taxon>
        <taxon>Tracheophyta</taxon>
        <taxon>Spermatophyta</taxon>
        <taxon>Magnoliopsida</taxon>
        <taxon>eudicotyledons</taxon>
        <taxon>Gunneridae</taxon>
        <taxon>Pentapetalae</taxon>
        <taxon>rosids</taxon>
        <taxon>fabids</taxon>
        <taxon>Fabales</taxon>
        <taxon>Fabaceae</taxon>
        <taxon>Papilionoideae</taxon>
        <taxon>50 kb inversion clade</taxon>
        <taxon>dalbergioids sensu lato</taxon>
        <taxon>Dalbergieae</taxon>
        <taxon>Pterocarpus clade</taxon>
        <taxon>Arachis</taxon>
    </lineage>
</organism>
<protein>
    <submittedName>
        <fullName evidence="1">Uncharacterized protein</fullName>
    </submittedName>
</protein>
<proteinExistence type="predicted"/>
<evidence type="ECO:0000313" key="1">
    <source>
        <dbReference type="EMBL" id="RYR74441.1"/>
    </source>
</evidence>